<dbReference type="OrthoDB" id="9803333at2"/>
<dbReference type="PROSITE" id="PS00061">
    <property type="entry name" value="ADH_SHORT"/>
    <property type="match status" value="1"/>
</dbReference>
<comment type="similarity">
    <text evidence="1">Belongs to the short-chain dehydrogenases/reductases (SDR) family.</text>
</comment>
<evidence type="ECO:0000256" key="1">
    <source>
        <dbReference type="ARBA" id="ARBA00006484"/>
    </source>
</evidence>
<dbReference type="RefSeq" id="WP_090616849.1">
    <property type="nucleotide sequence ID" value="NZ_CP067124.1"/>
</dbReference>
<dbReference type="GO" id="GO:0016491">
    <property type="term" value="F:oxidoreductase activity"/>
    <property type="evidence" value="ECO:0007669"/>
    <property type="project" value="UniProtKB-KW"/>
</dbReference>
<dbReference type="InterPro" id="IPR036291">
    <property type="entry name" value="NAD(P)-bd_dom_sf"/>
</dbReference>
<reference evidence="3 4" key="1">
    <citation type="submission" date="2016-10" db="EMBL/GenBank/DDBJ databases">
        <authorList>
            <person name="de Groot N.N."/>
        </authorList>
    </citation>
    <scope>NUCLEOTIDE SEQUENCE [LARGE SCALE GENOMIC DNA]</scope>
    <source>
        <strain evidence="3 4">DSM 8512</strain>
    </source>
</reference>
<gene>
    <name evidence="3" type="ORF">SAMN04489859_104423</name>
</gene>
<dbReference type="STRING" id="34002.SAMN04489859_104423"/>
<dbReference type="AlphaFoldDB" id="A0A1H8MSA1"/>
<dbReference type="PRINTS" id="PR00081">
    <property type="entry name" value="GDHRDH"/>
</dbReference>
<dbReference type="SUPFAM" id="SSF51735">
    <property type="entry name" value="NAD(P)-binding Rossmann-fold domains"/>
    <property type="match status" value="1"/>
</dbReference>
<dbReference type="Pfam" id="PF13561">
    <property type="entry name" value="adh_short_C2"/>
    <property type="match status" value="1"/>
</dbReference>
<evidence type="ECO:0000256" key="2">
    <source>
        <dbReference type="ARBA" id="ARBA00023002"/>
    </source>
</evidence>
<evidence type="ECO:0000313" key="3">
    <source>
        <dbReference type="EMBL" id="SEO20179.1"/>
    </source>
</evidence>
<evidence type="ECO:0000313" key="4">
    <source>
        <dbReference type="Proteomes" id="UP000199054"/>
    </source>
</evidence>
<proteinExistence type="inferred from homology"/>
<dbReference type="Proteomes" id="UP000199054">
    <property type="component" value="Unassembled WGS sequence"/>
</dbReference>
<dbReference type="PANTHER" id="PTHR43639">
    <property type="entry name" value="OXIDOREDUCTASE, SHORT-CHAIN DEHYDROGENASE/REDUCTASE FAMILY (AFU_ORTHOLOGUE AFUA_5G02870)"/>
    <property type="match status" value="1"/>
</dbReference>
<keyword evidence="4" id="KW-1185">Reference proteome</keyword>
<protein>
    <submittedName>
        <fullName evidence="3">NAD(P)-dependent dehydrogenase, short-chain alcohol dehydrogenase family</fullName>
    </submittedName>
</protein>
<dbReference type="NCBIfam" id="NF009386">
    <property type="entry name" value="PRK12745.1"/>
    <property type="match status" value="1"/>
</dbReference>
<keyword evidence="2" id="KW-0560">Oxidoreductase</keyword>
<accession>A0A1H8MSA1</accession>
<dbReference type="PANTHER" id="PTHR43639:SF1">
    <property type="entry name" value="SHORT-CHAIN DEHYDROGENASE_REDUCTASE FAMILY PROTEIN"/>
    <property type="match status" value="1"/>
</dbReference>
<dbReference type="Gene3D" id="3.40.50.720">
    <property type="entry name" value="NAD(P)-binding Rossmann-like Domain"/>
    <property type="match status" value="1"/>
</dbReference>
<dbReference type="InterPro" id="IPR020904">
    <property type="entry name" value="Sc_DH/Rdtase_CS"/>
</dbReference>
<dbReference type="EMBL" id="FODE01000044">
    <property type="protein sequence ID" value="SEO20179.1"/>
    <property type="molecule type" value="Genomic_DNA"/>
</dbReference>
<name>A0A1H8MSA1_9RHOB</name>
<organism evidence="3 4">
    <name type="scientific">Paracoccus alcaliphilus</name>
    <dbReference type="NCBI Taxonomy" id="34002"/>
    <lineage>
        <taxon>Bacteria</taxon>
        <taxon>Pseudomonadati</taxon>
        <taxon>Pseudomonadota</taxon>
        <taxon>Alphaproteobacteria</taxon>
        <taxon>Rhodobacterales</taxon>
        <taxon>Paracoccaceae</taxon>
        <taxon>Paracoccus</taxon>
    </lineage>
</organism>
<sequence length="261" mass="27293">MGRSEAHPGAVLVTGSTRGIGFAIALKLAARGFAVAINGREQGTSMSRALEAVRATGASAISVAGDMARPENHRPVLDQVEMQLGPIVSLVCNAGVGPLRRSDILDVEPDSFDHCMAANARGPFFLAQEFARRLAGRDDEGRHRSLIFISSANAEAASLNKAEYCVSKAAVAMVAKAFALKLSSLGVQVADIRPGIIETDLSAPVIEEYARRIREEGLTLSPRVGRPDDVAHAVAAIAAGDLPYVTGAVLPVDGGLSMARL</sequence>
<dbReference type="InterPro" id="IPR002347">
    <property type="entry name" value="SDR_fam"/>
</dbReference>